<name>A0A1M7R292_9ACTN</name>
<dbReference type="STRING" id="134849.SAMN05443668_106111"/>
<keyword evidence="2" id="KW-1185">Reference proteome</keyword>
<evidence type="ECO:0000313" key="2">
    <source>
        <dbReference type="Proteomes" id="UP000184440"/>
    </source>
</evidence>
<dbReference type="RefSeq" id="WP_073259381.1">
    <property type="nucleotide sequence ID" value="NZ_FRCS01000006.1"/>
</dbReference>
<accession>A0A1M7R292</accession>
<evidence type="ECO:0000313" key="1">
    <source>
        <dbReference type="EMBL" id="SHN38644.1"/>
    </source>
</evidence>
<sequence length="426" mass="45425">MIQCHELAPEQLVEVSTGFCGASLLNELRAAQLSRHLLLIAYLADRAGSCEEALAVLDAARAADFAAASTVVLDPMVGAWLNSTVRRIDGSPEAIADQLSLLAAVAGARSGIDADLTINRAAHSTTVPTMGLLRGSGIEGPQRWSARGGQLTVSGTRVMNLPPEPGTPIDGWLPLRQLSAGADDQTALLTLDDVSPARNTFHVAAADRLSDDEFQRWRRLWIEAWHLLTTCADDKAQEVRTGLRTIVPLHDDGTVVARSATASGVFGALGATRPGSGAALALTVVHEFEHSKLNAVIAIEPLFAAEDPQRYFAPWRDDPRPIGGFFHGVFAFLAFAEVLDRLRVLPSHEAAAESQFALVRAQLRAAIGALVDAPSLTPAGRTLAIGLEQRLVRLEKASVSRRAAEAAMQALDGARVSWQERNGRTG</sequence>
<organism evidence="1 2">
    <name type="scientific">Cryptosporangium aurantiacum</name>
    <dbReference type="NCBI Taxonomy" id="134849"/>
    <lineage>
        <taxon>Bacteria</taxon>
        <taxon>Bacillati</taxon>
        <taxon>Actinomycetota</taxon>
        <taxon>Actinomycetes</taxon>
        <taxon>Cryptosporangiales</taxon>
        <taxon>Cryptosporangiaceae</taxon>
        <taxon>Cryptosporangium</taxon>
    </lineage>
</organism>
<dbReference type="InterPro" id="IPR026337">
    <property type="entry name" value="AKG_HExxH"/>
</dbReference>
<dbReference type="Proteomes" id="UP000184440">
    <property type="component" value="Unassembled WGS sequence"/>
</dbReference>
<gene>
    <name evidence="1" type="ORF">SAMN05443668_106111</name>
</gene>
<dbReference type="NCBIfam" id="TIGR04267">
    <property type="entry name" value="mod_HExxH"/>
    <property type="match status" value="1"/>
</dbReference>
<dbReference type="OrthoDB" id="796761at2"/>
<protein>
    <submittedName>
        <fullName evidence="1">HEXXH motif-containing protein</fullName>
    </submittedName>
</protein>
<dbReference type="EMBL" id="FRCS01000006">
    <property type="protein sequence ID" value="SHN38644.1"/>
    <property type="molecule type" value="Genomic_DNA"/>
</dbReference>
<proteinExistence type="predicted"/>
<dbReference type="AlphaFoldDB" id="A0A1M7R292"/>
<reference evidence="1 2" key="1">
    <citation type="submission" date="2016-11" db="EMBL/GenBank/DDBJ databases">
        <authorList>
            <person name="Jaros S."/>
            <person name="Januszkiewicz K."/>
            <person name="Wedrychowicz H."/>
        </authorList>
    </citation>
    <scope>NUCLEOTIDE SEQUENCE [LARGE SCALE GENOMIC DNA]</scope>
    <source>
        <strain evidence="1 2">DSM 46144</strain>
    </source>
</reference>